<feature type="compositionally biased region" description="Polar residues" evidence="1">
    <location>
        <begin position="1"/>
        <end position="12"/>
    </location>
</feature>
<evidence type="ECO:0000313" key="3">
    <source>
        <dbReference type="Proteomes" id="UP000324222"/>
    </source>
</evidence>
<keyword evidence="3" id="KW-1185">Reference proteome</keyword>
<organism evidence="2 3">
    <name type="scientific">Portunus trituberculatus</name>
    <name type="common">Swimming crab</name>
    <name type="synonym">Neptunus trituberculatus</name>
    <dbReference type="NCBI Taxonomy" id="210409"/>
    <lineage>
        <taxon>Eukaryota</taxon>
        <taxon>Metazoa</taxon>
        <taxon>Ecdysozoa</taxon>
        <taxon>Arthropoda</taxon>
        <taxon>Crustacea</taxon>
        <taxon>Multicrustacea</taxon>
        <taxon>Malacostraca</taxon>
        <taxon>Eumalacostraca</taxon>
        <taxon>Eucarida</taxon>
        <taxon>Decapoda</taxon>
        <taxon>Pleocyemata</taxon>
        <taxon>Brachyura</taxon>
        <taxon>Eubrachyura</taxon>
        <taxon>Portunoidea</taxon>
        <taxon>Portunidae</taxon>
        <taxon>Portuninae</taxon>
        <taxon>Portunus</taxon>
    </lineage>
</organism>
<evidence type="ECO:0000313" key="2">
    <source>
        <dbReference type="EMBL" id="MPC53981.1"/>
    </source>
</evidence>
<feature type="region of interest" description="Disordered" evidence="1">
    <location>
        <begin position="1"/>
        <end position="25"/>
    </location>
</feature>
<dbReference type="Proteomes" id="UP000324222">
    <property type="component" value="Unassembled WGS sequence"/>
</dbReference>
<dbReference type="AlphaFoldDB" id="A0A5B7G285"/>
<dbReference type="EMBL" id="VSRR010012026">
    <property type="protein sequence ID" value="MPC53981.1"/>
    <property type="molecule type" value="Genomic_DNA"/>
</dbReference>
<reference evidence="2 3" key="1">
    <citation type="submission" date="2019-05" db="EMBL/GenBank/DDBJ databases">
        <title>Another draft genome of Portunus trituberculatus and its Hox gene families provides insights of decapod evolution.</title>
        <authorList>
            <person name="Jeong J.-H."/>
            <person name="Song I."/>
            <person name="Kim S."/>
            <person name="Choi T."/>
            <person name="Kim D."/>
            <person name="Ryu S."/>
            <person name="Kim W."/>
        </authorList>
    </citation>
    <scope>NUCLEOTIDE SEQUENCE [LARGE SCALE GENOMIC DNA]</scope>
    <source>
        <tissue evidence="2">Muscle</tissue>
    </source>
</reference>
<sequence length="84" mass="9126">MCWQGFPNTTQKWEGEGDRRIGKGNVHVGKEKQGDVDELLRADSKRGLFARPRPEKGKCVGVEIFPGGSGSGGRPRVQVKGAAY</sequence>
<comment type="caution">
    <text evidence="2">The sequence shown here is derived from an EMBL/GenBank/DDBJ whole genome shotgun (WGS) entry which is preliminary data.</text>
</comment>
<name>A0A5B7G285_PORTR</name>
<gene>
    <name evidence="2" type="ORF">E2C01_047886</name>
</gene>
<evidence type="ECO:0000256" key="1">
    <source>
        <dbReference type="SAM" id="MobiDB-lite"/>
    </source>
</evidence>
<proteinExistence type="predicted"/>
<accession>A0A5B7G285</accession>
<protein>
    <submittedName>
        <fullName evidence="2">Uncharacterized protein</fullName>
    </submittedName>
</protein>